<keyword evidence="3 6" id="KW-0378">Hydrolase</keyword>
<dbReference type="CDD" id="cd06909">
    <property type="entry name" value="M14_ASPA"/>
    <property type="match status" value="1"/>
</dbReference>
<dbReference type="Gene3D" id="3.40.630.10">
    <property type="entry name" value="Zn peptidases"/>
    <property type="match status" value="1"/>
</dbReference>
<evidence type="ECO:0000313" key="7">
    <source>
        <dbReference type="Proteomes" id="UP001224775"/>
    </source>
</evidence>
<dbReference type="PANTHER" id="PTHR15162:SF7">
    <property type="entry name" value="SUCCINYLGLUTAMATE DESUCCINYLASE"/>
    <property type="match status" value="1"/>
</dbReference>
<dbReference type="GO" id="GO:0019807">
    <property type="term" value="F:aspartoacylase activity"/>
    <property type="evidence" value="ECO:0007669"/>
    <property type="project" value="UniProtKB-EC"/>
</dbReference>
<evidence type="ECO:0000256" key="3">
    <source>
        <dbReference type="ARBA" id="ARBA00022801"/>
    </source>
</evidence>
<dbReference type="Pfam" id="PF24827">
    <property type="entry name" value="AstE_AspA_cat"/>
    <property type="match status" value="1"/>
</dbReference>
<dbReference type="SUPFAM" id="SSF53187">
    <property type="entry name" value="Zn-dependent exopeptidases"/>
    <property type="match status" value="1"/>
</dbReference>
<dbReference type="InterPro" id="IPR050178">
    <property type="entry name" value="AspA/AstE_fam"/>
</dbReference>
<dbReference type="Proteomes" id="UP001224775">
    <property type="component" value="Unassembled WGS sequence"/>
</dbReference>
<dbReference type="AlphaFoldDB" id="A0AAD8Y7S8"/>
<keyword evidence="4" id="KW-0862">Zinc</keyword>
<evidence type="ECO:0000313" key="6">
    <source>
        <dbReference type="EMBL" id="KAK1741173.1"/>
    </source>
</evidence>
<dbReference type="GO" id="GO:0005829">
    <property type="term" value="C:cytosol"/>
    <property type="evidence" value="ECO:0007669"/>
    <property type="project" value="TreeGrafter"/>
</dbReference>
<reference evidence="6" key="1">
    <citation type="submission" date="2023-06" db="EMBL/GenBank/DDBJ databases">
        <title>Survivors Of The Sea: Transcriptome response of Skeletonema marinoi to long-term dormancy.</title>
        <authorList>
            <person name="Pinder M.I.M."/>
            <person name="Kourtchenko O."/>
            <person name="Robertson E.K."/>
            <person name="Larsson T."/>
            <person name="Maumus F."/>
            <person name="Osuna-Cruz C.M."/>
            <person name="Vancaester E."/>
            <person name="Stenow R."/>
            <person name="Vandepoele K."/>
            <person name="Ploug H."/>
            <person name="Bruchert V."/>
            <person name="Godhe A."/>
            <person name="Topel M."/>
        </authorList>
    </citation>
    <scope>NUCLEOTIDE SEQUENCE</scope>
    <source>
        <strain evidence="6">R05AC</strain>
    </source>
</reference>
<protein>
    <submittedName>
        <fullName evidence="6">Aspartoacylase</fullName>
        <ecNumber evidence="6">3.5.1.15</ecNumber>
    </submittedName>
</protein>
<feature type="domain" description="Succinylglutamate desuccinylase/Aspartoacylase catalytic" evidence="5">
    <location>
        <begin position="161"/>
        <end position="360"/>
    </location>
</feature>
<comment type="cofactor">
    <cofactor evidence="1">
        <name>Zn(2+)</name>
        <dbReference type="ChEBI" id="CHEBI:29105"/>
    </cofactor>
</comment>
<gene>
    <name evidence="6" type="ORF">QTG54_008425</name>
</gene>
<dbReference type="PANTHER" id="PTHR15162">
    <property type="entry name" value="ASPARTOACYLASE"/>
    <property type="match status" value="1"/>
</dbReference>
<accession>A0AAD8Y7S8</accession>
<organism evidence="6 7">
    <name type="scientific">Skeletonema marinoi</name>
    <dbReference type="NCBI Taxonomy" id="267567"/>
    <lineage>
        <taxon>Eukaryota</taxon>
        <taxon>Sar</taxon>
        <taxon>Stramenopiles</taxon>
        <taxon>Ochrophyta</taxon>
        <taxon>Bacillariophyta</taxon>
        <taxon>Coscinodiscophyceae</taxon>
        <taxon>Thalassiosirophycidae</taxon>
        <taxon>Thalassiosirales</taxon>
        <taxon>Skeletonemataceae</taxon>
        <taxon>Skeletonema</taxon>
        <taxon>Skeletonema marinoi-dohrnii complex</taxon>
    </lineage>
</organism>
<keyword evidence="2" id="KW-0479">Metal-binding</keyword>
<dbReference type="EC" id="3.5.1.15" evidence="6"/>
<proteinExistence type="predicted"/>
<evidence type="ECO:0000256" key="1">
    <source>
        <dbReference type="ARBA" id="ARBA00001947"/>
    </source>
</evidence>
<dbReference type="Gene3D" id="2.20.25.160">
    <property type="match status" value="1"/>
</dbReference>
<comment type="caution">
    <text evidence="6">The sequence shown here is derived from an EMBL/GenBank/DDBJ whole genome shotgun (WGS) entry which is preliminary data.</text>
</comment>
<dbReference type="GO" id="GO:0016788">
    <property type="term" value="F:hydrolase activity, acting on ester bonds"/>
    <property type="evidence" value="ECO:0007669"/>
    <property type="project" value="InterPro"/>
</dbReference>
<evidence type="ECO:0000256" key="4">
    <source>
        <dbReference type="ARBA" id="ARBA00022833"/>
    </source>
</evidence>
<name>A0AAD8Y7S8_9STRA</name>
<keyword evidence="7" id="KW-1185">Reference proteome</keyword>
<dbReference type="GO" id="GO:0046872">
    <property type="term" value="F:metal ion binding"/>
    <property type="evidence" value="ECO:0007669"/>
    <property type="project" value="UniProtKB-KW"/>
</dbReference>
<dbReference type="EMBL" id="JATAAI010000014">
    <property type="protein sequence ID" value="KAK1741173.1"/>
    <property type="molecule type" value="Genomic_DNA"/>
</dbReference>
<dbReference type="InterPro" id="IPR055438">
    <property type="entry name" value="AstE_AspA_cat"/>
</dbReference>
<evidence type="ECO:0000259" key="5">
    <source>
        <dbReference type="Pfam" id="PF24827"/>
    </source>
</evidence>
<sequence length="512" mass="56339">MVCSSKALSCAHRVVLRTAAFSLLMTALPSSAFGTAMFSALAASTGDTFKPKQQLRHPLSAPLLIRGGQQSARNMSINDNNDAATTVTRKTYPRAPVFSNSPFAVPVKKVTIAGGTHGNEYTGVWCIKAIEKQRESLMNECDDDTNSEGDKNPINVFKDYPSLDIDTLLANPMAYMANKRFVDTDLNREFSMEKLKRVKVDEETMELCDIQQEFCSEDDATLSSLPHEAIRAREIETILGPKFTESSSPNGDAAYPDPLMDIVIDLHTTTANMGISLIIPEGDALMSAAAAYVLNKCKNEYGYDNVQCCMHALPKRQDRMNLSSCGKHGFTIEVGPSPQGVIRHDVVEKTEAALHSLLEFLHVRNLELEKGDDANEKSVLDHLRDIYPGGIVPCYRSAPAVRPGELSGKISWPNDPENPNFPAVMVHKSIQDRDFEPLRVGDPLFVSLDGEVILMMGPTATKLTYCFYASSGTGIGVAVKSEFDWQTGYFVIESDDEGVNEEVIIEEKDSYE</sequence>
<evidence type="ECO:0000256" key="2">
    <source>
        <dbReference type="ARBA" id="ARBA00022723"/>
    </source>
</evidence>